<dbReference type="PANTHER" id="PTHR13696:SF52">
    <property type="entry name" value="PARA FAMILY PROTEIN CT_582"/>
    <property type="match status" value="1"/>
</dbReference>
<dbReference type="Proteomes" id="UP000663722">
    <property type="component" value="Chromosome"/>
</dbReference>
<sequence>MLIIFEAIRRIAKKLEQLKEKGKIRDFRLILKLNMTANLFVVTNRLTGDEIESVIKDEKIETDLEKITEEDFLSDDYYTSLFDNTKPLDLGLRRTLSNIINYNEEFRRKIPSCPIVLFYSYKGGVGRTTALVLFASYYAVHHGKKVFILDCDFEAPGMLNFFGFENEGISKNGIVEYIKDKEAFSDITLSNEYVFEVSKNYSGNGEIYILPAGNIMNETDRDDYLEALARLDIHSTRVIGDQLENVMADINSTYHPDVILIDSKTGFNDIFGIIGNRLADIVVGFLGNNTQNKPGLHFFLDTLLRKKRNVGLLFVNSIISTSFNRRMDSFREEIDTYIQNNLGNELDSLPALPVFGLSRNNFLEDIGTSYEDTDDFIALIEQNRLGGGYDALFQKLGQQVDDLTGFNEYQTDDSLEKGKDAETALRASERGIDSGQKGSQVADGQIDDNHQETEKKDYQEQLPESSKSPGRLQKDILDKIYDNYPEPYAESVKFNDDFIVVRFYFRKCMEDIFNHRIFLLLGSKGTGKTAFYKALKEDVFLKKLAAKAGKNHLNYKVADIISLADAPVEQKIKFFDISNFNQSEIADTEFFYKRFWVVYIWNAVMLDSSVTGFSSELEVKEILNDAATADRFHQYISDKNMFKQVENELNQLDNFLAETDAYLMIIFDQLDQVVKPKLWSDAISPLIKYCQTHSFRRIFPKLFVRKDLFDKLGNLTNKMALEKLAVTLEWTTDELYSFFFKTVFANAKTDFFEYAKKCEVVKTQLSDIEKYLNRDNSDNQLPAKRHILKPFVEIFFGKYADMQGSSRFGEMYDWMYKNLANADRTISLRPFLDMIKYAIEKKRENPSWAKGEFPILSPKYIANMDVRVKAVERHFYDLANEEGNEILRIIFDDIRDGKVPEHLRISPLLQEDFESLLQAVIQQHEALKNVSVSEIEEILKLNGIVFVTYPRGVKRYTFAFLYKYFLGLRGPQRKRF</sequence>
<dbReference type="EMBL" id="CP061800">
    <property type="protein sequence ID" value="QTA91037.1"/>
    <property type="molecule type" value="Genomic_DNA"/>
</dbReference>
<feature type="region of interest" description="Disordered" evidence="1">
    <location>
        <begin position="450"/>
        <end position="470"/>
    </location>
</feature>
<evidence type="ECO:0000256" key="1">
    <source>
        <dbReference type="SAM" id="MobiDB-lite"/>
    </source>
</evidence>
<proteinExistence type="predicted"/>
<name>A0A975BT78_9BACT</name>
<feature type="compositionally biased region" description="Basic and acidic residues" evidence="1">
    <location>
        <begin position="450"/>
        <end position="459"/>
    </location>
</feature>
<keyword evidence="3" id="KW-1185">Reference proteome</keyword>
<organism evidence="2 3">
    <name type="scientific">Desulfonema magnum</name>
    <dbReference type="NCBI Taxonomy" id="45655"/>
    <lineage>
        <taxon>Bacteria</taxon>
        <taxon>Pseudomonadati</taxon>
        <taxon>Thermodesulfobacteriota</taxon>
        <taxon>Desulfobacteria</taxon>
        <taxon>Desulfobacterales</taxon>
        <taxon>Desulfococcaceae</taxon>
        <taxon>Desulfonema</taxon>
    </lineage>
</organism>
<evidence type="ECO:0000313" key="2">
    <source>
        <dbReference type="EMBL" id="QTA91037.1"/>
    </source>
</evidence>
<dbReference type="AlphaFoldDB" id="A0A975BT78"/>
<gene>
    <name evidence="2" type="ORF">dnm_071030</name>
</gene>
<reference evidence="2" key="1">
    <citation type="journal article" date="2021" name="Microb. Physiol.">
        <title>Proteogenomic Insights into the Physiology of Marine, Sulfate-Reducing, Filamentous Desulfonema limicola and Desulfonema magnum.</title>
        <authorList>
            <person name="Schnaars V."/>
            <person name="Wohlbrand L."/>
            <person name="Scheve S."/>
            <person name="Hinrichs C."/>
            <person name="Reinhardt R."/>
            <person name="Rabus R."/>
        </authorList>
    </citation>
    <scope>NUCLEOTIDE SEQUENCE</scope>
    <source>
        <strain evidence="2">4be13</strain>
    </source>
</reference>
<dbReference type="InterPro" id="IPR027417">
    <property type="entry name" value="P-loop_NTPase"/>
</dbReference>
<dbReference type="NCBIfam" id="NF047398">
    <property type="entry name" value="AAA_KGGVGR"/>
    <property type="match status" value="1"/>
</dbReference>
<accession>A0A975BT78</accession>
<evidence type="ECO:0000313" key="3">
    <source>
        <dbReference type="Proteomes" id="UP000663722"/>
    </source>
</evidence>
<dbReference type="RefSeq" id="WP_207678981.1">
    <property type="nucleotide sequence ID" value="NZ_CP061800.1"/>
</dbReference>
<dbReference type="Gene3D" id="3.40.50.300">
    <property type="entry name" value="P-loop containing nucleotide triphosphate hydrolases"/>
    <property type="match status" value="1"/>
</dbReference>
<dbReference type="KEGG" id="dmm:dnm_071030"/>
<dbReference type="SUPFAM" id="SSF52540">
    <property type="entry name" value="P-loop containing nucleoside triphosphate hydrolases"/>
    <property type="match status" value="1"/>
</dbReference>
<dbReference type="InterPro" id="IPR050678">
    <property type="entry name" value="DNA_Partitioning_ATPase"/>
</dbReference>
<dbReference type="PANTHER" id="PTHR13696">
    <property type="entry name" value="P-LOOP CONTAINING NUCLEOSIDE TRIPHOSPHATE HYDROLASE"/>
    <property type="match status" value="1"/>
</dbReference>
<protein>
    <submittedName>
        <fullName evidence="2">AAA ATPase domain-containing protein</fullName>
    </submittedName>
</protein>